<gene>
    <name evidence="5" type="ORF">EYC98_10845</name>
</gene>
<dbReference type="GO" id="GO:0016740">
    <property type="term" value="F:transferase activity"/>
    <property type="evidence" value="ECO:0007669"/>
    <property type="project" value="UniProtKB-KW"/>
</dbReference>
<dbReference type="InterPro" id="IPR055066">
    <property type="entry name" value="AASDHPPT_N"/>
</dbReference>
<comment type="caution">
    <text evidence="5">The sequence shown here is derived from an EMBL/GenBank/DDBJ whole genome shotgun (WGS) entry which is preliminary data.</text>
</comment>
<organism evidence="5 6">
    <name type="scientific">Candidatus Litorirhabdus singularis</name>
    <dbReference type="NCBI Taxonomy" id="2518993"/>
    <lineage>
        <taxon>Bacteria</taxon>
        <taxon>Pseudomonadati</taxon>
        <taxon>Pseudomonadota</taxon>
        <taxon>Gammaproteobacteria</taxon>
        <taxon>Cellvibrionales</taxon>
        <taxon>Halieaceae</taxon>
        <taxon>Candidatus Litorirhabdus</taxon>
    </lineage>
</organism>
<comment type="similarity">
    <text evidence="1">Belongs to the P-Pant transferase superfamily. Gsp/Sfp/HetI/AcpT family.</text>
</comment>
<proteinExistence type="inferred from homology"/>
<accession>A0ABT3TJ21</accession>
<keyword evidence="6" id="KW-1185">Reference proteome</keyword>
<dbReference type="PANTHER" id="PTHR12215">
    <property type="entry name" value="PHOSPHOPANTETHEINE TRANSFERASE"/>
    <property type="match status" value="1"/>
</dbReference>
<evidence type="ECO:0000313" key="6">
    <source>
        <dbReference type="Proteomes" id="UP001143362"/>
    </source>
</evidence>
<evidence type="ECO:0000256" key="1">
    <source>
        <dbReference type="ARBA" id="ARBA00010990"/>
    </source>
</evidence>
<dbReference type="SUPFAM" id="SSF56214">
    <property type="entry name" value="4'-phosphopantetheinyl transferase"/>
    <property type="match status" value="2"/>
</dbReference>
<dbReference type="InterPro" id="IPR008278">
    <property type="entry name" value="4-PPantetheinyl_Trfase_dom"/>
</dbReference>
<evidence type="ECO:0000256" key="2">
    <source>
        <dbReference type="ARBA" id="ARBA00022679"/>
    </source>
</evidence>
<evidence type="ECO:0000259" key="3">
    <source>
        <dbReference type="Pfam" id="PF01648"/>
    </source>
</evidence>
<dbReference type="RefSeq" id="WP_279245364.1">
    <property type="nucleotide sequence ID" value="NZ_SHNN01000002.1"/>
</dbReference>
<dbReference type="Pfam" id="PF01648">
    <property type="entry name" value="ACPS"/>
    <property type="match status" value="1"/>
</dbReference>
<keyword evidence="2 5" id="KW-0808">Transferase</keyword>
<feature type="domain" description="4'-phosphopantetheinyl transferase" evidence="3">
    <location>
        <begin position="122"/>
        <end position="225"/>
    </location>
</feature>
<reference evidence="5" key="1">
    <citation type="submission" date="2019-02" db="EMBL/GenBank/DDBJ databases">
        <authorList>
            <person name="Li S.-H."/>
        </authorList>
    </citation>
    <scope>NUCLEOTIDE SEQUENCE</scope>
    <source>
        <strain evidence="5">IMCC14734</strain>
    </source>
</reference>
<dbReference type="Gene3D" id="3.90.470.20">
    <property type="entry name" value="4'-phosphopantetheinyl transferase domain"/>
    <property type="match status" value="2"/>
</dbReference>
<evidence type="ECO:0000259" key="4">
    <source>
        <dbReference type="Pfam" id="PF22624"/>
    </source>
</evidence>
<dbReference type="PANTHER" id="PTHR12215:SF10">
    <property type="entry name" value="L-AMINOADIPATE-SEMIALDEHYDE DEHYDROGENASE-PHOSPHOPANTETHEINYL TRANSFERASE"/>
    <property type="match status" value="1"/>
</dbReference>
<dbReference type="EMBL" id="SHNN01000002">
    <property type="protein sequence ID" value="MCX2981362.1"/>
    <property type="molecule type" value="Genomic_DNA"/>
</dbReference>
<dbReference type="InterPro" id="IPR037143">
    <property type="entry name" value="4-PPantetheinyl_Trfase_dom_sf"/>
</dbReference>
<evidence type="ECO:0000313" key="5">
    <source>
        <dbReference type="EMBL" id="MCX2981362.1"/>
    </source>
</evidence>
<dbReference type="InterPro" id="IPR050559">
    <property type="entry name" value="P-Pant_transferase_sf"/>
</dbReference>
<feature type="domain" description="4'-phosphopantetheinyl transferase N-terminal" evidence="4">
    <location>
        <begin position="34"/>
        <end position="115"/>
    </location>
</feature>
<sequence length="257" mass="28402">MNSIKPALDTADAVHLWVTDTTDISDQGVEERYVQALGQAELDSYKALANAEHRREYLISQAFLRDVLSHYLEQAADSLEFVRNASGKPSLQLTNQEAAPLHFNLSHSSRSVACAVTYAGHVGVDVETSHPDSGLLAMAEHYFAGDEVDCLQKLDGERQQMMFARIWTLKEAYIKARGEGHSKSLDSFSFDCKEPGSIRLVEDAVARQDWRFWSLQPIADQTVSVAVESAEARLRLFSTVPFGAVTELPLTSLGQVA</sequence>
<name>A0ABT3TJ21_9GAMM</name>
<protein>
    <submittedName>
        <fullName evidence="5">4'-phosphopantetheinyl transferase superfamily protein</fullName>
    </submittedName>
</protein>
<dbReference type="Pfam" id="PF22624">
    <property type="entry name" value="AASDHPPT_N"/>
    <property type="match status" value="1"/>
</dbReference>
<dbReference type="Proteomes" id="UP001143362">
    <property type="component" value="Unassembled WGS sequence"/>
</dbReference>